<dbReference type="InterPro" id="IPR023850">
    <property type="entry name" value="MftB"/>
</dbReference>
<evidence type="ECO:0000313" key="5">
    <source>
        <dbReference type="EMBL" id="CAB4636605.1"/>
    </source>
</evidence>
<dbReference type="AlphaFoldDB" id="A0A6J6AQ10"/>
<dbReference type="EMBL" id="CAFAAM010000014">
    <property type="protein sequence ID" value="CAB4794255.1"/>
    <property type="molecule type" value="Genomic_DNA"/>
</dbReference>
<evidence type="ECO:0000313" key="7">
    <source>
        <dbReference type="EMBL" id="CAB4794255.1"/>
    </source>
</evidence>
<dbReference type="EMBL" id="CAEZTR010000001">
    <property type="protein sequence ID" value="CAB4562939.1"/>
    <property type="molecule type" value="Genomic_DNA"/>
</dbReference>
<evidence type="ECO:0000313" key="3">
    <source>
        <dbReference type="EMBL" id="CAB4581752.1"/>
    </source>
</evidence>
<dbReference type="EMBL" id="CAEZVC010000168">
    <property type="protein sequence ID" value="CAB4636605.1"/>
    <property type="molecule type" value="Genomic_DNA"/>
</dbReference>
<organism evidence="1">
    <name type="scientific">freshwater metagenome</name>
    <dbReference type="NCBI Taxonomy" id="449393"/>
    <lineage>
        <taxon>unclassified sequences</taxon>
        <taxon>metagenomes</taxon>
        <taxon>ecological metagenomes</taxon>
    </lineage>
</organism>
<dbReference type="EMBL" id="CAEZTY010000165">
    <property type="protein sequence ID" value="CAB4603690.1"/>
    <property type="molecule type" value="Genomic_DNA"/>
</dbReference>
<evidence type="ECO:0000313" key="6">
    <source>
        <dbReference type="EMBL" id="CAB4656898.1"/>
    </source>
</evidence>
<dbReference type="EMBL" id="CAEZTG010000248">
    <property type="protein sequence ID" value="CAB4581752.1"/>
    <property type="molecule type" value="Genomic_DNA"/>
</dbReference>
<proteinExistence type="predicted"/>
<name>A0A6J6AQ10_9ZZZZ</name>
<dbReference type="EMBL" id="CAEUNJ010000075">
    <property type="protein sequence ID" value="CAB4372480.1"/>
    <property type="molecule type" value="Genomic_DNA"/>
</dbReference>
<dbReference type="Pfam" id="PF26520">
    <property type="entry name" value="MftB_chaperone"/>
    <property type="match status" value="1"/>
</dbReference>
<accession>A0A6J6AQ10</accession>
<reference evidence="1" key="1">
    <citation type="submission" date="2020-05" db="EMBL/GenBank/DDBJ databases">
        <authorList>
            <person name="Chiriac C."/>
            <person name="Salcher M."/>
            <person name="Ghai R."/>
            <person name="Kavagutti S V."/>
        </authorList>
    </citation>
    <scope>NUCLEOTIDE SEQUENCE</scope>
</reference>
<gene>
    <name evidence="3" type="ORF">UFOPK1603_01836</name>
    <name evidence="2" type="ORF">UFOPK1711_00039</name>
    <name evidence="4" type="ORF">UFOPK1762_02105</name>
    <name evidence="5" type="ORF">UFOPK1906_01813</name>
    <name evidence="6" type="ORF">UFOPK2143_01597</name>
    <name evidence="7" type="ORF">UFOPK3010_00198</name>
    <name evidence="1" type="ORF">UFOPK4201_01524</name>
</gene>
<evidence type="ECO:0000313" key="4">
    <source>
        <dbReference type="EMBL" id="CAB4603690.1"/>
    </source>
</evidence>
<dbReference type="NCBIfam" id="TIGR03967">
    <property type="entry name" value="mycofact_MftB"/>
    <property type="match status" value="1"/>
</dbReference>
<sequence>MTAVAFDADRPWRLHERVALRPEPFGALAYHYGNRRLTFLRSPDLVTLVESLNDQPSARAAFDAAGLDAKRWPSFEKALTSLAAGDFLVLENAA</sequence>
<dbReference type="EMBL" id="CAEZVV010000148">
    <property type="protein sequence ID" value="CAB4656898.1"/>
    <property type="molecule type" value="Genomic_DNA"/>
</dbReference>
<protein>
    <submittedName>
        <fullName evidence="1">Unannotated protein</fullName>
    </submittedName>
</protein>
<evidence type="ECO:0000313" key="2">
    <source>
        <dbReference type="EMBL" id="CAB4562939.1"/>
    </source>
</evidence>
<evidence type="ECO:0000313" key="1">
    <source>
        <dbReference type="EMBL" id="CAB4372480.1"/>
    </source>
</evidence>